<comment type="caution">
    <text evidence="1">The sequence shown here is derived from an EMBL/GenBank/DDBJ whole genome shotgun (WGS) entry which is preliminary data.</text>
</comment>
<dbReference type="EMBL" id="CM011689">
    <property type="protein sequence ID" value="TMS09257.1"/>
    <property type="molecule type" value="Genomic_DNA"/>
</dbReference>
<name>A0ACD3QQB1_LARCR</name>
<dbReference type="Proteomes" id="UP000793456">
    <property type="component" value="Chromosome XVI"/>
</dbReference>
<protein>
    <submittedName>
        <fullName evidence="1">Uncharacterized protein</fullName>
    </submittedName>
</protein>
<evidence type="ECO:0000313" key="1">
    <source>
        <dbReference type="EMBL" id="TMS09257.1"/>
    </source>
</evidence>
<keyword evidence="2" id="KW-1185">Reference proteome</keyword>
<gene>
    <name evidence="1" type="ORF">E3U43_014804</name>
</gene>
<organism evidence="1 2">
    <name type="scientific">Larimichthys crocea</name>
    <name type="common">Large yellow croaker</name>
    <name type="synonym">Pseudosciaena crocea</name>
    <dbReference type="NCBI Taxonomy" id="215358"/>
    <lineage>
        <taxon>Eukaryota</taxon>
        <taxon>Metazoa</taxon>
        <taxon>Chordata</taxon>
        <taxon>Craniata</taxon>
        <taxon>Vertebrata</taxon>
        <taxon>Euteleostomi</taxon>
        <taxon>Actinopterygii</taxon>
        <taxon>Neopterygii</taxon>
        <taxon>Teleostei</taxon>
        <taxon>Neoteleostei</taxon>
        <taxon>Acanthomorphata</taxon>
        <taxon>Eupercaria</taxon>
        <taxon>Sciaenidae</taxon>
        <taxon>Larimichthys</taxon>
    </lineage>
</organism>
<accession>A0ACD3QQB1</accession>
<proteinExistence type="predicted"/>
<evidence type="ECO:0000313" key="2">
    <source>
        <dbReference type="Proteomes" id="UP000793456"/>
    </source>
</evidence>
<sequence>MKITTAWKEDISEQSDQKLADQNSFVNFIVNQLELDLLPTFIYSKFVDDCFRWLEKQPKNIGSLRCQIADLCCVSAERLRRYDSRECFQRPAAIPVGIDVQVESIDSISEVNMDFTMTLYLRHYWKDERLAFPSRNNQSRTFDSRLVKKIWVPDVFFVHSKRSFIHDTTMENIMLRVYPDGNILYSVRVTVTALCSMDFSSFPLDTQNCSLELESYAYNENDLMLYWKNGNDSLRTDEIVLSQFFIEHFQASSWYNRLFINFILRRHIFFFMLQTYFPTMLMVVLSWVSFWIDRRAVPARVSLGMTTVLTMSTIITGRVLLHASGISCVCVWVSYVKAVDIYLWTSFLFVFLSVIEYAAVNYCTTLEEMRKMKRGKIPSTFNASQAMAFDGCFHDDDIELTPFSRLAPTLTSDPLTMPTQTPDIRPMEGTRLRRQRSVRENVDLLVSNSYMIDSYSRLAFPLSYLLFNTIYWSLYS</sequence>
<reference evidence="1" key="1">
    <citation type="submission" date="2018-11" db="EMBL/GenBank/DDBJ databases">
        <title>The sequence and de novo assembly of Larimichthys crocea genome using PacBio and Hi-C technologies.</title>
        <authorList>
            <person name="Xu P."/>
            <person name="Chen B."/>
            <person name="Zhou Z."/>
            <person name="Ke Q."/>
            <person name="Wu Y."/>
            <person name="Bai H."/>
            <person name="Pu F."/>
        </authorList>
    </citation>
    <scope>NUCLEOTIDE SEQUENCE</scope>
    <source>
        <tissue evidence="1">Muscle</tissue>
    </source>
</reference>